<dbReference type="RefSeq" id="WP_184309922.1">
    <property type="nucleotide sequence ID" value="NZ_JACHEN010000008.1"/>
</dbReference>
<evidence type="ECO:0000313" key="2">
    <source>
        <dbReference type="Proteomes" id="UP000579281"/>
    </source>
</evidence>
<dbReference type="GO" id="GO:0042601">
    <property type="term" value="C:endospore-forming forespore"/>
    <property type="evidence" value="ECO:0007669"/>
    <property type="project" value="TreeGrafter"/>
</dbReference>
<protein>
    <submittedName>
        <fullName evidence="1">CotS family spore coat protein</fullName>
    </submittedName>
</protein>
<reference evidence="1 2" key="1">
    <citation type="submission" date="2020-08" db="EMBL/GenBank/DDBJ databases">
        <title>Genomic Encyclopedia of Type Strains, Phase IV (KMG-IV): sequencing the most valuable type-strain genomes for metagenomic binning, comparative biology and taxonomic classification.</title>
        <authorList>
            <person name="Goeker M."/>
        </authorList>
    </citation>
    <scope>NUCLEOTIDE SEQUENCE [LARGE SCALE GENOMIC DNA]</scope>
    <source>
        <strain evidence="1 2">DSM 103526</strain>
    </source>
</reference>
<comment type="caution">
    <text evidence="1">The sequence shown here is derived from an EMBL/GenBank/DDBJ whole genome shotgun (WGS) entry which is preliminary data.</text>
</comment>
<dbReference type="InterPro" id="IPR011009">
    <property type="entry name" value="Kinase-like_dom_sf"/>
</dbReference>
<dbReference type="PANTHER" id="PTHR39179">
    <property type="entry name" value="SPORE COAT PROTEIN I"/>
    <property type="match status" value="1"/>
</dbReference>
<gene>
    <name evidence="1" type="ORF">HNQ80_001629</name>
</gene>
<name>A0A841KU34_9FIRM</name>
<dbReference type="AlphaFoldDB" id="A0A841KU34"/>
<dbReference type="Gene3D" id="3.30.200.20">
    <property type="entry name" value="Phosphorylase Kinase, domain 1"/>
    <property type="match status" value="1"/>
</dbReference>
<evidence type="ECO:0000313" key="1">
    <source>
        <dbReference type="EMBL" id="MBB6215540.1"/>
    </source>
</evidence>
<dbReference type="Gene3D" id="3.90.1200.10">
    <property type="match status" value="1"/>
</dbReference>
<dbReference type="Proteomes" id="UP000579281">
    <property type="component" value="Unassembled WGS sequence"/>
</dbReference>
<keyword evidence="1" id="KW-0167">Capsid protein</keyword>
<dbReference type="InterPro" id="IPR047175">
    <property type="entry name" value="CotS-like"/>
</dbReference>
<proteinExistence type="predicted"/>
<dbReference type="InterPro" id="IPR014255">
    <property type="entry name" value="Spore_coat_CotS"/>
</dbReference>
<dbReference type="EMBL" id="JACHEN010000008">
    <property type="protein sequence ID" value="MBB6215540.1"/>
    <property type="molecule type" value="Genomic_DNA"/>
</dbReference>
<keyword evidence="1" id="KW-0946">Virion</keyword>
<dbReference type="NCBIfam" id="TIGR02906">
    <property type="entry name" value="spore_CotS"/>
    <property type="match status" value="1"/>
</dbReference>
<organism evidence="1 2">
    <name type="scientific">Anaerosolibacter carboniphilus</name>
    <dbReference type="NCBI Taxonomy" id="1417629"/>
    <lineage>
        <taxon>Bacteria</taxon>
        <taxon>Bacillati</taxon>
        <taxon>Bacillota</taxon>
        <taxon>Clostridia</taxon>
        <taxon>Peptostreptococcales</taxon>
        <taxon>Thermotaleaceae</taxon>
        <taxon>Anaerosolibacter</taxon>
    </lineage>
</organism>
<dbReference type="PANTHER" id="PTHR39179:SF1">
    <property type="entry name" value="SPORE COAT PROTEIN I"/>
    <property type="match status" value="1"/>
</dbReference>
<sequence>MMGEMKPLVMSIRRNYGLEIYEMIAHRKDWVLDTNQGRFRLKAISYSEAEALFHYSIYQHIKEKGFHSIVDVLTTRDGKPYITTEEGLFQIIPWEDYDFINYESPEMLNEVVHTMALFHQFSIDFEAIPGSKIRTEWGRWPWVFQAYTTLGGKVRQQIREKHHREKTEKGILEGIDRYLEQANDCIAMLKEIPYLDMVRESMEKRELCINNFNKKSFVKVQGHPLKMACLEDAKHDMHAVDVANLILANMEQVESAKEIIRIYHEHYPLKDDEIKMIQAYIQFPHEYFKFIERYYKNRNSGSDSYWSKKLKKILKIEKLQKSFSNLDLCKVVKIDA</sequence>
<dbReference type="SUPFAM" id="SSF56112">
    <property type="entry name" value="Protein kinase-like (PK-like)"/>
    <property type="match status" value="1"/>
</dbReference>
<keyword evidence="2" id="KW-1185">Reference proteome</keyword>
<accession>A0A841KU34</accession>